<dbReference type="AlphaFoldDB" id="A0A3N3ZV75"/>
<comment type="caution">
    <text evidence="2">The sequence shown here is derived from an EMBL/GenBank/DDBJ whole genome shotgun (WGS) entry which is preliminary data.</text>
</comment>
<protein>
    <submittedName>
        <fullName evidence="2">Uncharacterized protein</fullName>
    </submittedName>
</protein>
<dbReference type="InterPro" id="IPR036388">
    <property type="entry name" value="WH-like_DNA-bd_sf"/>
</dbReference>
<feature type="region of interest" description="Disordered" evidence="1">
    <location>
        <begin position="1"/>
        <end position="67"/>
    </location>
</feature>
<accession>A0A3N3ZV75</accession>
<evidence type="ECO:0000313" key="2">
    <source>
        <dbReference type="EMBL" id="ROZ65716.1"/>
    </source>
</evidence>
<proteinExistence type="predicted"/>
<dbReference type="Proteomes" id="UP000270616">
    <property type="component" value="Unassembled WGS sequence"/>
</dbReference>
<name>A0A3N3ZV75_9MICC</name>
<dbReference type="OrthoDB" id="4266042at2"/>
<evidence type="ECO:0000256" key="1">
    <source>
        <dbReference type="SAM" id="MobiDB-lite"/>
    </source>
</evidence>
<evidence type="ECO:0000313" key="3">
    <source>
        <dbReference type="Proteomes" id="UP000270616"/>
    </source>
</evidence>
<sequence>MTPLPRDLHPSNGRRVPGSSGDVVVPLSAAGGRSSATPEEPLPHQLVGTSDALGRTDDGLTEAEEPYPSELQHSILEMLSSGGDDEMIARRLGLDLNGYRALVAEMAATAGACNRFQLALKARELGWL</sequence>
<gene>
    <name evidence="2" type="ORF">EDL96_01130</name>
</gene>
<dbReference type="EMBL" id="RKMF01000001">
    <property type="protein sequence ID" value="ROZ65716.1"/>
    <property type="molecule type" value="Genomic_DNA"/>
</dbReference>
<dbReference type="Gene3D" id="1.10.10.10">
    <property type="entry name" value="Winged helix-like DNA-binding domain superfamily/Winged helix DNA-binding domain"/>
    <property type="match status" value="1"/>
</dbReference>
<reference evidence="2 3" key="1">
    <citation type="submission" date="2018-10" db="EMBL/GenBank/DDBJ databases">
        <title>Kocuria sp. M5W7-7, whole genome shotgun sequence.</title>
        <authorList>
            <person name="Tuo L."/>
        </authorList>
    </citation>
    <scope>NUCLEOTIDE SEQUENCE [LARGE SCALE GENOMIC DNA]</scope>
    <source>
        <strain evidence="2 3">M5W7-7</strain>
    </source>
</reference>
<keyword evidence="3" id="KW-1185">Reference proteome</keyword>
<dbReference type="RefSeq" id="WP_123823608.1">
    <property type="nucleotide sequence ID" value="NZ_RKMF01000001.1"/>
</dbReference>
<organism evidence="2 3">
    <name type="scientific">Kocuria soli</name>
    <dbReference type="NCBI Taxonomy" id="2485125"/>
    <lineage>
        <taxon>Bacteria</taxon>
        <taxon>Bacillati</taxon>
        <taxon>Actinomycetota</taxon>
        <taxon>Actinomycetes</taxon>
        <taxon>Micrococcales</taxon>
        <taxon>Micrococcaceae</taxon>
        <taxon>Kocuria</taxon>
    </lineage>
</organism>